<dbReference type="Pfam" id="PF25524">
    <property type="entry name" value="RSLD_CPSF6"/>
    <property type="match status" value="1"/>
</dbReference>
<feature type="region of interest" description="Disordered" evidence="6">
    <location>
        <begin position="260"/>
        <end position="312"/>
    </location>
</feature>
<sequence>MAAKAADGGGATDLIDIYDEKFSQNNGEEGDFATTAEASDLYDDVLTGSVSRERKFSENAMPLSKDQPTKEESKPAILYTYSGVWNKRLAVYVGNFSWWTSDKDLINVARTLGVKDIVEIKFAENRANGQSRGYAEVVVATEESLQRLLETLPNCHVNGEKVDCRFATRQNLAVFEAQANKRVPQRSNSKESSDTGDKNTSISPPVLNQNHSTVPHTIHPQHIHNKPPPLSVPYFRLPPPLFPHLPPHIPPPPMPHLFPPPPLRLPSHPPPSLHLNPAFFPPAQHDNYSQQHNTPYNRHSRDSEAPTPQMPEGEFDELMNRNRAIASSAITKAVSGATAGDMPLAIETLLTAIAVIKQSRVYGDERCRALVTSLKDCLFSIESKSYGSRSVLEKLFVPLMDCSFITNGNCNVASLLTCSLFVGKDTVPVTENTVPEIESGTGKESGTEAGKGKSPTARNGRLQECPAGTENAP</sequence>
<dbReference type="SMART" id="SM00360">
    <property type="entry name" value="RRM"/>
    <property type="match status" value="1"/>
</dbReference>
<dbReference type="InterPro" id="IPR057951">
    <property type="entry name" value="CPSF6/7_RSLD_N"/>
</dbReference>
<dbReference type="CDD" id="cd12644">
    <property type="entry name" value="RRM_CFIm59"/>
    <property type="match status" value="1"/>
</dbReference>
<feature type="domain" description="RRM" evidence="7">
    <location>
        <begin position="89"/>
        <end position="169"/>
    </location>
</feature>
<evidence type="ECO:0000256" key="5">
    <source>
        <dbReference type="PROSITE-ProRule" id="PRU00176"/>
    </source>
</evidence>
<evidence type="ECO:0000256" key="2">
    <source>
        <dbReference type="ARBA" id="ARBA00006265"/>
    </source>
</evidence>
<comment type="similarity">
    <text evidence="2">Belongs to the RRM CPSF6/7 family.</text>
</comment>
<reference evidence="8" key="2">
    <citation type="submission" date="2025-08" db="UniProtKB">
        <authorList>
            <consortium name="Ensembl"/>
        </authorList>
    </citation>
    <scope>IDENTIFICATION</scope>
</reference>
<dbReference type="GO" id="GO:0005634">
    <property type="term" value="C:nucleus"/>
    <property type="evidence" value="ECO:0007669"/>
    <property type="project" value="UniProtKB-SubCell"/>
</dbReference>
<dbReference type="SUPFAM" id="SSF54928">
    <property type="entry name" value="RNA-binding domain, RBD"/>
    <property type="match status" value="1"/>
</dbReference>
<evidence type="ECO:0000256" key="4">
    <source>
        <dbReference type="ARBA" id="ARBA00023242"/>
    </source>
</evidence>
<evidence type="ECO:0000313" key="9">
    <source>
        <dbReference type="Proteomes" id="UP000694395"/>
    </source>
</evidence>
<dbReference type="PROSITE" id="PS50102">
    <property type="entry name" value="RRM"/>
    <property type="match status" value="1"/>
</dbReference>
<gene>
    <name evidence="8" type="primary">LOC110526532</name>
</gene>
<dbReference type="GeneTree" id="ENSGT00730000110905"/>
<feature type="compositionally biased region" description="Polar residues" evidence="6">
    <location>
        <begin position="198"/>
        <end position="215"/>
    </location>
</feature>
<accession>A0A8C7RPR9</accession>
<dbReference type="InterPro" id="IPR034772">
    <property type="entry name" value="CPSF6/7"/>
</dbReference>
<keyword evidence="3" id="KW-0507">mRNA processing</keyword>
<comment type="subcellular location">
    <subcellularLocation>
        <location evidence="1">Nucleus</location>
    </subcellularLocation>
</comment>
<dbReference type="InterPro" id="IPR000504">
    <property type="entry name" value="RRM_dom"/>
</dbReference>
<keyword evidence="9" id="KW-1185">Reference proteome</keyword>
<dbReference type="Proteomes" id="UP000694395">
    <property type="component" value="Chromosome 6"/>
</dbReference>
<name>A0A8C7RPR9_ONCMY</name>
<dbReference type="Pfam" id="PF00076">
    <property type="entry name" value="RRM_1"/>
    <property type="match status" value="1"/>
</dbReference>
<proteinExistence type="inferred from homology"/>
<dbReference type="Ensembl" id="ENSOMYT00000059643.2">
    <property type="protein sequence ID" value="ENSOMYP00000054785.2"/>
    <property type="gene ID" value="ENSOMYG00000025206.2"/>
</dbReference>
<feature type="compositionally biased region" description="Polar residues" evidence="6">
    <location>
        <begin position="286"/>
        <end position="297"/>
    </location>
</feature>
<dbReference type="InterPro" id="IPR035979">
    <property type="entry name" value="RBD_domain_sf"/>
</dbReference>
<evidence type="ECO:0000256" key="6">
    <source>
        <dbReference type="SAM" id="MobiDB-lite"/>
    </source>
</evidence>
<evidence type="ECO:0000313" key="8">
    <source>
        <dbReference type="Ensembl" id="ENSOMYP00000054785.2"/>
    </source>
</evidence>
<feature type="compositionally biased region" description="Pro residues" evidence="6">
    <location>
        <begin position="260"/>
        <end position="272"/>
    </location>
</feature>
<reference evidence="8" key="1">
    <citation type="submission" date="2020-07" db="EMBL/GenBank/DDBJ databases">
        <title>A long reads based de novo assembly of the rainbow trout Arlee double haploid line genome.</title>
        <authorList>
            <person name="Gao G."/>
            <person name="Palti Y."/>
        </authorList>
    </citation>
    <scope>NUCLEOTIDE SEQUENCE [LARGE SCALE GENOMIC DNA]</scope>
</reference>
<dbReference type="InterPro" id="IPR034773">
    <property type="entry name" value="CPSF7_RRM"/>
</dbReference>
<feature type="region of interest" description="Disordered" evidence="6">
    <location>
        <begin position="432"/>
        <end position="473"/>
    </location>
</feature>
<protein>
    <recommendedName>
        <fullName evidence="7">RRM domain-containing protein</fullName>
    </recommendedName>
</protein>
<dbReference type="PANTHER" id="PTHR23204">
    <property type="entry name" value="CLEAVAGE AND POLYADENYLATION SPECIFIC FACTOR"/>
    <property type="match status" value="1"/>
</dbReference>
<dbReference type="AlphaFoldDB" id="A0A8C7RPR9"/>
<dbReference type="Gene3D" id="3.30.70.330">
    <property type="match status" value="1"/>
</dbReference>
<keyword evidence="5" id="KW-0694">RNA-binding</keyword>
<evidence type="ECO:0000256" key="1">
    <source>
        <dbReference type="ARBA" id="ARBA00004123"/>
    </source>
</evidence>
<dbReference type="GO" id="GO:0006397">
    <property type="term" value="P:mRNA processing"/>
    <property type="evidence" value="ECO:0007669"/>
    <property type="project" value="UniProtKB-KW"/>
</dbReference>
<evidence type="ECO:0000259" key="7">
    <source>
        <dbReference type="PROSITE" id="PS50102"/>
    </source>
</evidence>
<evidence type="ECO:0000256" key="3">
    <source>
        <dbReference type="ARBA" id="ARBA00022664"/>
    </source>
</evidence>
<feature type="compositionally biased region" description="Basic and acidic residues" evidence="6">
    <location>
        <begin position="188"/>
        <end position="197"/>
    </location>
</feature>
<reference evidence="8" key="3">
    <citation type="submission" date="2025-09" db="UniProtKB">
        <authorList>
            <consortium name="Ensembl"/>
        </authorList>
    </citation>
    <scope>IDENTIFICATION</scope>
</reference>
<keyword evidence="4" id="KW-0539">Nucleus</keyword>
<dbReference type="GO" id="GO:0003723">
    <property type="term" value="F:RNA binding"/>
    <property type="evidence" value="ECO:0007669"/>
    <property type="project" value="UniProtKB-UniRule"/>
</dbReference>
<organism evidence="8 9">
    <name type="scientific">Oncorhynchus mykiss</name>
    <name type="common">Rainbow trout</name>
    <name type="synonym">Salmo gairdneri</name>
    <dbReference type="NCBI Taxonomy" id="8022"/>
    <lineage>
        <taxon>Eukaryota</taxon>
        <taxon>Metazoa</taxon>
        <taxon>Chordata</taxon>
        <taxon>Craniata</taxon>
        <taxon>Vertebrata</taxon>
        <taxon>Euteleostomi</taxon>
        <taxon>Actinopterygii</taxon>
        <taxon>Neopterygii</taxon>
        <taxon>Teleostei</taxon>
        <taxon>Protacanthopterygii</taxon>
        <taxon>Salmoniformes</taxon>
        <taxon>Salmonidae</taxon>
        <taxon>Salmoninae</taxon>
        <taxon>Oncorhynchus</taxon>
    </lineage>
</organism>
<feature type="region of interest" description="Disordered" evidence="6">
    <location>
        <begin position="177"/>
        <end position="230"/>
    </location>
</feature>
<dbReference type="InterPro" id="IPR012677">
    <property type="entry name" value="Nucleotide-bd_a/b_plait_sf"/>
</dbReference>